<keyword evidence="9" id="KW-0282">Flagellum</keyword>
<organism evidence="9 10">
    <name type="scientific">Chromobacterium phragmitis</name>
    <dbReference type="NCBI Taxonomy" id="2202141"/>
    <lineage>
        <taxon>Bacteria</taxon>
        <taxon>Pseudomonadati</taxon>
        <taxon>Pseudomonadota</taxon>
        <taxon>Betaproteobacteria</taxon>
        <taxon>Neisseriales</taxon>
        <taxon>Chromobacteriaceae</taxon>
        <taxon>Chromobacterium</taxon>
    </lineage>
</organism>
<keyword evidence="7" id="KW-1006">Bacterial flagellum protein export</keyword>
<evidence type="ECO:0000256" key="5">
    <source>
        <dbReference type="ARBA" id="ARBA00022989"/>
    </source>
</evidence>
<dbReference type="InterPro" id="IPR042193">
    <property type="entry name" value="FHIPEP_3"/>
</dbReference>
<evidence type="ECO:0000256" key="7">
    <source>
        <dbReference type="RuleBase" id="RU364093"/>
    </source>
</evidence>
<comment type="subcellular location">
    <subcellularLocation>
        <location evidence="1 7">Cell membrane</location>
        <topology evidence="1 7">Multi-pass membrane protein</topology>
    </subcellularLocation>
</comment>
<sequence length="694" mass="74750">MDAILQILKRLKISQLAGPVLIILILAMMVLPLPPVLLDIFFTFNIAVSVIVLLVGINVRKPLDFSSFPSVLLITTMLRLSLNVASSRVVLLEGHTGPDAAGKVIESFSHFLVGGNVAIGIVVFIIITIINFVVITKGAGRIAEVSARFTLDAMPGKQMAIDADLNAGLIGEDDARKRRATIAEEANFFGAMDGASKYVRGDAMAGILIILINVIGGLIVGVVQHDLPVGQAAETYTLLSIGDGLVAQIPALIISTAAGIVVTRVGTDQDMSEQFLGQLFTKPQVLYITSAVIGMIGLIPNMPHFSFLLIAGGLLALARSMEKRKRQQQVQEQQAAAQPAAQPEQQAAEVGWHDVQHVDQLGMEVGYRLIPLVDRSQDGELLRRIRGIRKKIAQDLGFLVPPVHIRDNLEIKPNAYRILLKGVELGKGEAFIGQFLAINPGMVSKEIAGAATTDPAFGLPAVWIDAGKREEAQSLGYTVVDASTVVATHISNLLQTHAAELLGREEVQALIDHQAKESPKLIEDLVPKVVPLGILQKVLQQLLSEGIHIRDFRTIVETLADHVPQNQDIDELTSAVRTALSRVIVQQLFPGEAELPLMTLEPQLESVLMQAVQSKAGGGLEPGLAENLLSSAAQQTEQVEIQGYNPVLLTPPGLRPLLARFLRRALPQLRVISHNEIPDNKSIRIIAVIGGSKG</sequence>
<dbReference type="InterPro" id="IPR001712">
    <property type="entry name" value="T3SS_FHIPEP"/>
</dbReference>
<dbReference type="NCBIfam" id="TIGR01398">
    <property type="entry name" value="FlhA"/>
    <property type="match status" value="1"/>
</dbReference>
<feature type="transmembrane region" description="Helical" evidence="7">
    <location>
        <begin position="205"/>
        <end position="225"/>
    </location>
</feature>
<keyword evidence="9" id="KW-0966">Cell projection</keyword>
<keyword evidence="3 7" id="KW-1003">Cell membrane</keyword>
<comment type="function">
    <text evidence="7">Required for formation of the rod structure of the flagellar apparatus. Together with FliI and FliH, may constitute the export apparatus of flagellin.</text>
</comment>
<dbReference type="EMBL" id="JBDXMI010000001">
    <property type="protein sequence ID" value="MEO9384467.1"/>
    <property type="molecule type" value="Genomic_DNA"/>
</dbReference>
<keyword evidence="9" id="KW-0969">Cilium</keyword>
<dbReference type="InterPro" id="IPR042196">
    <property type="entry name" value="FHIPEP_4"/>
</dbReference>
<keyword evidence="6 7" id="KW-0472">Membrane</keyword>
<keyword evidence="5 7" id="KW-1133">Transmembrane helix</keyword>
<protein>
    <recommendedName>
        <fullName evidence="7">Flagellar biosynthesis protein FlhA</fullName>
    </recommendedName>
</protein>
<feature type="transmembrane region" description="Helical" evidence="7">
    <location>
        <begin position="245"/>
        <end position="267"/>
    </location>
</feature>
<reference evidence="9 10" key="1">
    <citation type="submission" date="2024-05" db="EMBL/GenBank/DDBJ databases">
        <authorList>
            <person name="De Oliveira J.P."/>
            <person name="Noriler S.A."/>
            <person name="De Oliveira A.G."/>
            <person name="Sipoli D.S."/>
        </authorList>
    </citation>
    <scope>NUCLEOTIDE SEQUENCE [LARGE SCALE GENOMIC DNA]</scope>
    <source>
        <strain evidence="9 10">LABIM192</strain>
    </source>
</reference>
<evidence type="ECO:0000313" key="10">
    <source>
        <dbReference type="Proteomes" id="UP001462502"/>
    </source>
</evidence>
<keyword evidence="7" id="KW-1005">Bacterial flagellum biogenesis</keyword>
<dbReference type="Gene3D" id="3.40.30.60">
    <property type="entry name" value="FHIPEP family, domain 1"/>
    <property type="match status" value="1"/>
</dbReference>
<proteinExistence type="inferred from homology"/>
<feature type="transmembrane region" description="Helical" evidence="7">
    <location>
        <begin position="40"/>
        <end position="59"/>
    </location>
</feature>
<dbReference type="Pfam" id="PF00771">
    <property type="entry name" value="FHIPEP"/>
    <property type="match status" value="1"/>
</dbReference>
<dbReference type="PROSITE" id="PS00994">
    <property type="entry name" value="FHIPEP"/>
    <property type="match status" value="1"/>
</dbReference>
<evidence type="ECO:0000256" key="6">
    <source>
        <dbReference type="ARBA" id="ARBA00023136"/>
    </source>
</evidence>
<dbReference type="InterPro" id="IPR006301">
    <property type="entry name" value="FlhA"/>
</dbReference>
<dbReference type="PANTHER" id="PTHR30161:SF1">
    <property type="entry name" value="FLAGELLAR BIOSYNTHESIS PROTEIN FLHA-RELATED"/>
    <property type="match status" value="1"/>
</dbReference>
<evidence type="ECO:0000313" key="9">
    <source>
        <dbReference type="EMBL" id="MEO9384467.1"/>
    </source>
</evidence>
<feature type="transmembrane region" description="Helical" evidence="7">
    <location>
        <begin position="111"/>
        <end position="134"/>
    </location>
</feature>
<feature type="transmembrane region" description="Helical" evidence="7">
    <location>
        <begin position="279"/>
        <end position="299"/>
    </location>
</feature>
<evidence type="ECO:0000256" key="2">
    <source>
        <dbReference type="ARBA" id="ARBA00008835"/>
    </source>
</evidence>
<evidence type="ECO:0000256" key="8">
    <source>
        <dbReference type="SAM" id="MobiDB-lite"/>
    </source>
</evidence>
<accession>A0ABV0IT57</accession>
<dbReference type="PIRSF" id="PIRSF005419">
    <property type="entry name" value="FlhA"/>
    <property type="match status" value="1"/>
</dbReference>
<feature type="transmembrane region" description="Helical" evidence="7">
    <location>
        <begin position="71"/>
        <end position="91"/>
    </location>
</feature>
<feature type="transmembrane region" description="Helical" evidence="7">
    <location>
        <begin position="16"/>
        <end position="34"/>
    </location>
</feature>
<evidence type="ECO:0000256" key="1">
    <source>
        <dbReference type="ARBA" id="ARBA00004651"/>
    </source>
</evidence>
<comment type="caution">
    <text evidence="9">The sequence shown here is derived from an EMBL/GenBank/DDBJ whole genome shotgun (WGS) entry which is preliminary data.</text>
</comment>
<evidence type="ECO:0000256" key="3">
    <source>
        <dbReference type="ARBA" id="ARBA00022475"/>
    </source>
</evidence>
<dbReference type="Proteomes" id="UP001462502">
    <property type="component" value="Unassembled WGS sequence"/>
</dbReference>
<gene>
    <name evidence="7 9" type="primary">flhA</name>
    <name evidence="9" type="ORF">ABI908_10145</name>
</gene>
<dbReference type="Gene3D" id="1.10.8.540">
    <property type="entry name" value="FHIPEP family, domain 3"/>
    <property type="match status" value="1"/>
</dbReference>
<keyword evidence="10" id="KW-1185">Reference proteome</keyword>
<keyword evidence="7" id="KW-0813">Transport</keyword>
<comment type="similarity">
    <text evidence="2 7">Belongs to the FHIPEP (flagella/HR/invasion proteins export pore) family.</text>
</comment>
<dbReference type="InterPro" id="IPR042194">
    <property type="entry name" value="FHIPEP_1"/>
</dbReference>
<dbReference type="RefSeq" id="WP_114061770.1">
    <property type="nucleotide sequence ID" value="NZ_CP029495.1"/>
</dbReference>
<dbReference type="Gene3D" id="3.40.50.12790">
    <property type="entry name" value="FHIPEP family, domain 4"/>
    <property type="match status" value="1"/>
</dbReference>
<dbReference type="InterPro" id="IPR025505">
    <property type="entry name" value="FHIPEP_CS"/>
</dbReference>
<dbReference type="PRINTS" id="PR00949">
    <property type="entry name" value="TYPE3IMAPROT"/>
</dbReference>
<name>A0ABV0IT57_9NEIS</name>
<feature type="compositionally biased region" description="Low complexity" evidence="8">
    <location>
        <begin position="328"/>
        <end position="349"/>
    </location>
</feature>
<keyword evidence="4 7" id="KW-0812">Transmembrane</keyword>
<keyword evidence="7" id="KW-0653">Protein transport</keyword>
<evidence type="ECO:0000256" key="4">
    <source>
        <dbReference type="ARBA" id="ARBA00022692"/>
    </source>
</evidence>
<feature type="region of interest" description="Disordered" evidence="8">
    <location>
        <begin position="327"/>
        <end position="349"/>
    </location>
</feature>
<dbReference type="PANTHER" id="PTHR30161">
    <property type="entry name" value="FLAGELLAR EXPORT PROTEIN, MEMBRANE FLHA SUBUNIT-RELATED"/>
    <property type="match status" value="1"/>
</dbReference>